<dbReference type="NCBIfam" id="NF006539">
    <property type="entry name" value="PRK09029.1"/>
    <property type="match status" value="1"/>
</dbReference>
<dbReference type="Proteomes" id="UP001226020">
    <property type="component" value="Unassembled WGS sequence"/>
</dbReference>
<dbReference type="GO" id="GO:0031956">
    <property type="term" value="F:medium-chain fatty acid-CoA ligase activity"/>
    <property type="evidence" value="ECO:0007669"/>
    <property type="project" value="TreeGrafter"/>
</dbReference>
<name>A0AAW8CKD8_9PAST</name>
<dbReference type="InterPro" id="IPR020845">
    <property type="entry name" value="AMP-binding_CS"/>
</dbReference>
<protein>
    <submittedName>
        <fullName evidence="8">O-succinylbenzoate--CoA ligase</fullName>
        <ecNumber evidence="8">6.2.1.26</ecNumber>
    </submittedName>
</protein>
<dbReference type="SUPFAM" id="SSF56801">
    <property type="entry name" value="Acetyl-CoA synthetase-like"/>
    <property type="match status" value="1"/>
</dbReference>
<evidence type="ECO:0000256" key="3">
    <source>
        <dbReference type="ARBA" id="ARBA00022598"/>
    </source>
</evidence>
<keyword evidence="2" id="KW-0474">Menaquinone biosynthesis</keyword>
<dbReference type="EC" id="6.2.1.26" evidence="8"/>
<keyword evidence="4" id="KW-0547">Nucleotide-binding</keyword>
<comment type="caution">
    <text evidence="8">The sequence shown here is derived from an EMBL/GenBank/DDBJ whole genome shotgun (WGS) entry which is preliminary data.</text>
</comment>
<dbReference type="NCBIfam" id="TIGR01923">
    <property type="entry name" value="menE"/>
    <property type="match status" value="1"/>
</dbReference>
<feature type="domain" description="AMP-binding enzyme C-terminal" evidence="7">
    <location>
        <begin position="388"/>
        <end position="455"/>
    </location>
</feature>
<dbReference type="Pfam" id="PF13193">
    <property type="entry name" value="AMP-binding_C"/>
    <property type="match status" value="1"/>
</dbReference>
<dbReference type="InterPro" id="IPR010192">
    <property type="entry name" value="MenE"/>
</dbReference>
<evidence type="ECO:0000313" key="8">
    <source>
        <dbReference type="EMBL" id="MDP8148921.1"/>
    </source>
</evidence>
<dbReference type="PANTHER" id="PTHR43201:SF5">
    <property type="entry name" value="MEDIUM-CHAIN ACYL-COA LIGASE ACSF2, MITOCHONDRIAL"/>
    <property type="match status" value="1"/>
</dbReference>
<dbReference type="Gene3D" id="3.40.50.12780">
    <property type="entry name" value="N-terminal domain of ligase-like"/>
    <property type="match status" value="1"/>
</dbReference>
<dbReference type="PANTHER" id="PTHR43201">
    <property type="entry name" value="ACYL-COA SYNTHETASE"/>
    <property type="match status" value="1"/>
</dbReference>
<reference evidence="8 9" key="1">
    <citation type="journal article" date="2023" name="Front. Microbiol.">
        <title>Phylogeography and host specificity of Pasteurellaceae pathogenic to sea-farmed fish in the north-east Atlantic.</title>
        <authorList>
            <person name="Gulla S."/>
            <person name="Colquhoun D.J."/>
            <person name="Olsen A.B."/>
            <person name="Spilsberg B."/>
            <person name="Lagesen K."/>
            <person name="Aakesson C.P."/>
            <person name="Strom S."/>
            <person name="Manji F."/>
            <person name="Birkbeck T.H."/>
            <person name="Nilsen H.K."/>
        </authorList>
    </citation>
    <scope>NUCLEOTIDE SEQUENCE [LARGE SCALE GENOMIC DNA]</scope>
    <source>
        <strain evidence="8 9">NVIB3131</strain>
    </source>
</reference>
<evidence type="ECO:0000256" key="2">
    <source>
        <dbReference type="ARBA" id="ARBA00022428"/>
    </source>
</evidence>
<dbReference type="EMBL" id="JASAXT010000012">
    <property type="protein sequence ID" value="MDP8148921.1"/>
    <property type="molecule type" value="Genomic_DNA"/>
</dbReference>
<dbReference type="Gene3D" id="3.30.300.30">
    <property type="match status" value="1"/>
</dbReference>
<evidence type="ECO:0000259" key="7">
    <source>
        <dbReference type="Pfam" id="PF13193"/>
    </source>
</evidence>
<proteinExistence type="inferred from homology"/>
<dbReference type="CDD" id="cd17630">
    <property type="entry name" value="OSB_MenE-like"/>
    <property type="match status" value="1"/>
</dbReference>
<evidence type="ECO:0000256" key="5">
    <source>
        <dbReference type="ARBA" id="ARBA00022840"/>
    </source>
</evidence>
<dbReference type="InterPro" id="IPR042099">
    <property type="entry name" value="ANL_N_sf"/>
</dbReference>
<keyword evidence="5" id="KW-0067">ATP-binding</keyword>
<accession>A0AAW8CKD8</accession>
<dbReference type="InterPro" id="IPR000873">
    <property type="entry name" value="AMP-dep_synth/lig_dom"/>
</dbReference>
<dbReference type="GO" id="GO:0005524">
    <property type="term" value="F:ATP binding"/>
    <property type="evidence" value="ECO:0007669"/>
    <property type="project" value="UniProtKB-KW"/>
</dbReference>
<sequence>MSVLKLFLSVKMTFSVFPTTFWAEKHTSQIAVVWNKSEIRGLNLAPFFKNLPQQISWQLLDQIIAKFTQHLTACGVQPSQLVAYSGKNRFINLLCYCAVLTMGAKILMLNPLLTQSQRQKILEQNQVDFFITDKDFLSLSSFDTSQKIVSSFSLTNPATFTLTSGSSGQPKAVVHSIANHLASAEGVCELMDFKQQHSWLLSLPLFHVSGQGIVWRWLLQGSTLYIDQNKQSFWQTLSKVTHCSLVPTQLQRYLTWLEDRKVNQKILLGGANIPANLIEQANARGMTTFASYGLTEMASTVTATTNQTDNVGQVLLNREIKLVNNEIWVRGKTLALGYWIENSLHPLTNELGWFATKDGGVLENNQLIVTGRLDYMFISGGENIQPEEIEKVLFLSDLVQNVFVVPVDDQEFGAKPVAFVEFKQPFNEQAVRSLQKFAKDRLEKFKQPIAYFSLEEVKHLQKNGIKISRKALIEYVAQGRIISNPPPSLPPQAEGGI</sequence>
<dbReference type="InterPro" id="IPR045851">
    <property type="entry name" value="AMP-bd_C_sf"/>
</dbReference>
<evidence type="ECO:0000313" key="9">
    <source>
        <dbReference type="Proteomes" id="UP001226020"/>
    </source>
</evidence>
<evidence type="ECO:0000256" key="4">
    <source>
        <dbReference type="ARBA" id="ARBA00022741"/>
    </source>
</evidence>
<evidence type="ECO:0000256" key="1">
    <source>
        <dbReference type="ARBA" id="ARBA00006432"/>
    </source>
</evidence>
<gene>
    <name evidence="8" type="primary">menE</name>
    <name evidence="8" type="ORF">QJU57_07505</name>
</gene>
<evidence type="ECO:0000259" key="6">
    <source>
        <dbReference type="Pfam" id="PF00501"/>
    </source>
</evidence>
<comment type="similarity">
    <text evidence="1">Belongs to the ATP-dependent AMP-binding enzyme family.</text>
</comment>
<dbReference type="Pfam" id="PF00501">
    <property type="entry name" value="AMP-binding"/>
    <property type="match status" value="1"/>
</dbReference>
<dbReference type="PROSITE" id="PS00455">
    <property type="entry name" value="AMP_BINDING"/>
    <property type="match status" value="1"/>
</dbReference>
<keyword evidence="3 8" id="KW-0436">Ligase</keyword>
<feature type="domain" description="AMP-dependent synthetase/ligase" evidence="6">
    <location>
        <begin position="45"/>
        <end position="339"/>
    </location>
</feature>
<dbReference type="GO" id="GO:0008756">
    <property type="term" value="F:o-succinylbenzoate-CoA ligase activity"/>
    <property type="evidence" value="ECO:0007669"/>
    <property type="project" value="UniProtKB-EC"/>
</dbReference>
<keyword evidence="9" id="KW-1185">Reference proteome</keyword>
<dbReference type="GO" id="GO:0006631">
    <property type="term" value="P:fatty acid metabolic process"/>
    <property type="evidence" value="ECO:0007669"/>
    <property type="project" value="TreeGrafter"/>
</dbReference>
<dbReference type="AlphaFoldDB" id="A0AAW8CKD8"/>
<organism evidence="8 9">
    <name type="scientific">Phocoenobacter atlanticus subsp. atlanticus</name>
    <dbReference type="NCBI Taxonomy" id="3061285"/>
    <lineage>
        <taxon>Bacteria</taxon>
        <taxon>Pseudomonadati</taxon>
        <taxon>Pseudomonadota</taxon>
        <taxon>Gammaproteobacteria</taxon>
        <taxon>Pasteurellales</taxon>
        <taxon>Pasteurellaceae</taxon>
        <taxon>Phocoenobacter</taxon>
        <taxon>Phocoenobacter atlanticus</taxon>
    </lineage>
</organism>
<dbReference type="InterPro" id="IPR025110">
    <property type="entry name" value="AMP-bd_C"/>
</dbReference>
<dbReference type="GO" id="GO:0009234">
    <property type="term" value="P:menaquinone biosynthetic process"/>
    <property type="evidence" value="ECO:0007669"/>
    <property type="project" value="UniProtKB-KW"/>
</dbReference>